<organism evidence="1 2">
    <name type="scientific">Capsicum baccatum</name>
    <name type="common">Peruvian pepper</name>
    <dbReference type="NCBI Taxonomy" id="33114"/>
    <lineage>
        <taxon>Eukaryota</taxon>
        <taxon>Viridiplantae</taxon>
        <taxon>Streptophyta</taxon>
        <taxon>Embryophyta</taxon>
        <taxon>Tracheophyta</taxon>
        <taxon>Spermatophyta</taxon>
        <taxon>Magnoliopsida</taxon>
        <taxon>eudicotyledons</taxon>
        <taxon>Gunneridae</taxon>
        <taxon>Pentapetalae</taxon>
        <taxon>asterids</taxon>
        <taxon>lamiids</taxon>
        <taxon>Solanales</taxon>
        <taxon>Solanaceae</taxon>
        <taxon>Solanoideae</taxon>
        <taxon>Capsiceae</taxon>
        <taxon>Capsicum</taxon>
    </lineage>
</organism>
<sequence length="132" mass="15696">MKLHGSELKPIFYFWHFKRFERDYYKQPAYLKIEMLRSDPCEDIFSPKYYHRNDLALVTRVMELTSENIYGNVSTAIVKLPETNCVAVGSKYDLDSQLKTMSSNFLVLIMSQHEEKVMKERKRNNSHHVLMI</sequence>
<keyword evidence="2" id="KW-1185">Reference proteome</keyword>
<comment type="caution">
    <text evidence="1">The sequence shown here is derived from an EMBL/GenBank/DDBJ whole genome shotgun (WGS) entry which is preliminary data.</text>
</comment>
<dbReference type="EMBL" id="MLFT02004295">
    <property type="protein sequence ID" value="PHT24921.1"/>
    <property type="molecule type" value="Genomic_DNA"/>
</dbReference>
<evidence type="ECO:0000313" key="1">
    <source>
        <dbReference type="EMBL" id="PHT24921.1"/>
    </source>
</evidence>
<evidence type="ECO:0000313" key="2">
    <source>
        <dbReference type="Proteomes" id="UP000224567"/>
    </source>
</evidence>
<dbReference type="Proteomes" id="UP000224567">
    <property type="component" value="Unassembled WGS sequence"/>
</dbReference>
<gene>
    <name evidence="1" type="ORF">CQW23_35422</name>
</gene>
<protein>
    <submittedName>
        <fullName evidence="1">Uncharacterized protein</fullName>
    </submittedName>
</protein>
<accession>A0A2G2UVZ6</accession>
<dbReference type="AlphaFoldDB" id="A0A2G2UVZ6"/>
<reference evidence="2" key="2">
    <citation type="journal article" date="2017" name="J. Anim. Genet.">
        <title>Multiple reference genome sequences of hot pepper reveal the massive evolution of plant disease resistance genes by retroduplication.</title>
        <authorList>
            <person name="Kim S."/>
            <person name="Park J."/>
            <person name="Yeom S.-I."/>
            <person name="Kim Y.-M."/>
            <person name="Seo E."/>
            <person name="Kim K.-T."/>
            <person name="Kim M.-S."/>
            <person name="Lee J.M."/>
            <person name="Cheong K."/>
            <person name="Shin H.-S."/>
            <person name="Kim S.-B."/>
            <person name="Han K."/>
            <person name="Lee J."/>
            <person name="Park M."/>
            <person name="Lee H.-A."/>
            <person name="Lee H.-Y."/>
            <person name="Lee Y."/>
            <person name="Oh S."/>
            <person name="Lee J.H."/>
            <person name="Choi E."/>
            <person name="Choi E."/>
            <person name="Lee S.E."/>
            <person name="Jeon J."/>
            <person name="Kim H."/>
            <person name="Choi G."/>
            <person name="Song H."/>
            <person name="Lee J."/>
            <person name="Lee S.-C."/>
            <person name="Kwon J.-K."/>
            <person name="Lee H.-Y."/>
            <person name="Koo N."/>
            <person name="Hong Y."/>
            <person name="Kim R.W."/>
            <person name="Kang W.-H."/>
            <person name="Huh J.H."/>
            <person name="Kang B.-C."/>
            <person name="Yang T.-J."/>
            <person name="Lee Y.-H."/>
            <person name="Bennetzen J.L."/>
            <person name="Choi D."/>
        </authorList>
    </citation>
    <scope>NUCLEOTIDE SEQUENCE [LARGE SCALE GENOMIC DNA]</scope>
    <source>
        <strain evidence="2">cv. PBC81</strain>
    </source>
</reference>
<proteinExistence type="predicted"/>
<name>A0A2G2UVZ6_CAPBA</name>
<reference evidence="1 2" key="1">
    <citation type="journal article" date="2017" name="Genome Biol.">
        <title>New reference genome sequences of hot pepper reveal the massive evolution of plant disease-resistance genes by retroduplication.</title>
        <authorList>
            <person name="Kim S."/>
            <person name="Park J."/>
            <person name="Yeom S.I."/>
            <person name="Kim Y.M."/>
            <person name="Seo E."/>
            <person name="Kim K.T."/>
            <person name="Kim M.S."/>
            <person name="Lee J.M."/>
            <person name="Cheong K."/>
            <person name="Shin H.S."/>
            <person name="Kim S.B."/>
            <person name="Han K."/>
            <person name="Lee J."/>
            <person name="Park M."/>
            <person name="Lee H.A."/>
            <person name="Lee H.Y."/>
            <person name="Lee Y."/>
            <person name="Oh S."/>
            <person name="Lee J.H."/>
            <person name="Choi E."/>
            <person name="Choi E."/>
            <person name="Lee S.E."/>
            <person name="Jeon J."/>
            <person name="Kim H."/>
            <person name="Choi G."/>
            <person name="Song H."/>
            <person name="Lee J."/>
            <person name="Lee S.C."/>
            <person name="Kwon J.K."/>
            <person name="Lee H.Y."/>
            <person name="Koo N."/>
            <person name="Hong Y."/>
            <person name="Kim R.W."/>
            <person name="Kang W.H."/>
            <person name="Huh J.H."/>
            <person name="Kang B.C."/>
            <person name="Yang T.J."/>
            <person name="Lee Y.H."/>
            <person name="Bennetzen J.L."/>
            <person name="Choi D."/>
        </authorList>
    </citation>
    <scope>NUCLEOTIDE SEQUENCE [LARGE SCALE GENOMIC DNA]</scope>
    <source>
        <strain evidence="2">cv. PBC81</strain>
    </source>
</reference>